<evidence type="ECO:0000313" key="1">
    <source>
        <dbReference type="EMBL" id="TDB67418.1"/>
    </source>
</evidence>
<dbReference type="Proteomes" id="UP000295706">
    <property type="component" value="Unassembled WGS sequence"/>
</dbReference>
<comment type="caution">
    <text evidence="1">The sequence shown here is derived from an EMBL/GenBank/DDBJ whole genome shotgun (WGS) entry which is preliminary data.</text>
</comment>
<dbReference type="Pfam" id="PF14054">
    <property type="entry name" value="DUF4249"/>
    <property type="match status" value="1"/>
</dbReference>
<proteinExistence type="predicted"/>
<accession>A0A4R4KHC5</accession>
<evidence type="ECO:0000313" key="2">
    <source>
        <dbReference type="Proteomes" id="UP000295706"/>
    </source>
</evidence>
<protein>
    <submittedName>
        <fullName evidence="1">DUF4249 domain-containing protein</fullName>
    </submittedName>
</protein>
<name>A0A4R4KHC5_9BACT</name>
<dbReference type="OrthoDB" id="1062680at2"/>
<gene>
    <name evidence="1" type="ORF">EZE20_05590</name>
</gene>
<organism evidence="1 2">
    <name type="scientific">Arundinibacter roseus</name>
    <dbReference type="NCBI Taxonomy" id="2070510"/>
    <lineage>
        <taxon>Bacteria</taxon>
        <taxon>Pseudomonadati</taxon>
        <taxon>Bacteroidota</taxon>
        <taxon>Cytophagia</taxon>
        <taxon>Cytophagales</taxon>
        <taxon>Spirosomataceae</taxon>
        <taxon>Arundinibacter</taxon>
    </lineage>
</organism>
<reference evidence="1 2" key="1">
    <citation type="submission" date="2019-02" db="EMBL/GenBank/DDBJ databases">
        <title>Arundinibacter roseus gen. nov., sp. nov., a new member of the family Cytophagaceae.</title>
        <authorList>
            <person name="Szuroczki S."/>
            <person name="Khayer B."/>
            <person name="Sproer C."/>
            <person name="Toumi M."/>
            <person name="Szabo A."/>
            <person name="Felfoldi T."/>
            <person name="Schumann P."/>
            <person name="Toth E."/>
        </authorList>
    </citation>
    <scope>NUCLEOTIDE SEQUENCE [LARGE SCALE GENOMIC DNA]</scope>
    <source>
        <strain evidence="1 2">DMA-k-7a</strain>
    </source>
</reference>
<dbReference type="InterPro" id="IPR025345">
    <property type="entry name" value="DUF4249"/>
</dbReference>
<dbReference type="EMBL" id="SMJU01000003">
    <property type="protein sequence ID" value="TDB67418.1"/>
    <property type="molecule type" value="Genomic_DNA"/>
</dbReference>
<keyword evidence="2" id="KW-1185">Reference proteome</keyword>
<dbReference type="AlphaFoldDB" id="A0A4R4KHC5"/>
<sequence>MVIWFKRHYFKFFLFTLLNFTGCIQPYMPPEIVRAESFLVVDGFLNVKPLTNSQFKLSRTQTIYDKKLPDLEQEALVRIEGDKGSVFDCIESHPGVYTLGPNTYAENEKFRLRIQLQDGKAYVSEYVPAMQTPPIDSVTYQVNPDNSDVQFYVSTHDPQNKTRFYRWSFEETWEYQMPLFSNYDIRDKQIVLRTEGVNRCWDTRKSGRITVGSSVRLSEDKIQEMPITYVPVGSEKLRYKYSILVKQFGVSPEEFEYWNNLSQTNELTGGLFDAQPTEVTGNISCISNPGEPVFGFFSATSLEEKRLFVTEGLGVLNYLDSTCEPLDTLPASEAIRMNEELSHLILVEFFVPGSPELWFTMGSPACSDCRELGGTTKKPPFWE</sequence>